<keyword evidence="1" id="KW-0812">Transmembrane</keyword>
<proteinExistence type="predicted"/>
<dbReference type="AlphaFoldDB" id="A0A5B0NMJ1"/>
<gene>
    <name evidence="2" type="ORF">PGTUg99_000848</name>
</gene>
<evidence type="ECO:0000313" key="2">
    <source>
        <dbReference type="EMBL" id="KAA1089766.1"/>
    </source>
</evidence>
<protein>
    <submittedName>
        <fullName evidence="2">Uncharacterized protein</fullName>
    </submittedName>
</protein>
<dbReference type="EMBL" id="VDEP01000404">
    <property type="protein sequence ID" value="KAA1089766.1"/>
    <property type="molecule type" value="Genomic_DNA"/>
</dbReference>
<accession>A0A5B0NMJ1</accession>
<keyword evidence="1" id="KW-1133">Transmembrane helix</keyword>
<keyword evidence="1" id="KW-0472">Membrane</keyword>
<name>A0A5B0NMJ1_PUCGR</name>
<sequence>MDDRSVGVEWLGSLGSIWSAGANFDSNPAARSIEPLQFPTSSKVFDWIFNSSTTGLVGLLCFFFNLPNQAMSLARIDQR</sequence>
<reference evidence="2 3" key="1">
    <citation type="submission" date="2019-05" db="EMBL/GenBank/DDBJ databases">
        <title>Emergence of the Ug99 lineage of the wheat stem rust pathogen through somatic hybridization.</title>
        <authorList>
            <person name="Li F."/>
            <person name="Upadhyaya N.M."/>
            <person name="Sperschneider J."/>
            <person name="Matny O."/>
            <person name="Nguyen-Phuc H."/>
            <person name="Mago R."/>
            <person name="Raley C."/>
            <person name="Miller M.E."/>
            <person name="Silverstein K.A.T."/>
            <person name="Henningsen E."/>
            <person name="Hirsch C.D."/>
            <person name="Visser B."/>
            <person name="Pretorius Z.A."/>
            <person name="Steffenson B.J."/>
            <person name="Schwessinger B."/>
            <person name="Dodds P.N."/>
            <person name="Figueroa M."/>
        </authorList>
    </citation>
    <scope>NUCLEOTIDE SEQUENCE [LARGE SCALE GENOMIC DNA]</scope>
    <source>
        <strain evidence="2 3">Ug99</strain>
    </source>
</reference>
<organism evidence="2 3">
    <name type="scientific">Puccinia graminis f. sp. tritici</name>
    <dbReference type="NCBI Taxonomy" id="56615"/>
    <lineage>
        <taxon>Eukaryota</taxon>
        <taxon>Fungi</taxon>
        <taxon>Dikarya</taxon>
        <taxon>Basidiomycota</taxon>
        <taxon>Pucciniomycotina</taxon>
        <taxon>Pucciniomycetes</taxon>
        <taxon>Pucciniales</taxon>
        <taxon>Pucciniaceae</taxon>
        <taxon>Puccinia</taxon>
    </lineage>
</organism>
<comment type="caution">
    <text evidence="2">The sequence shown here is derived from an EMBL/GenBank/DDBJ whole genome shotgun (WGS) entry which is preliminary data.</text>
</comment>
<evidence type="ECO:0000256" key="1">
    <source>
        <dbReference type="SAM" id="Phobius"/>
    </source>
</evidence>
<feature type="transmembrane region" description="Helical" evidence="1">
    <location>
        <begin position="47"/>
        <end position="66"/>
    </location>
</feature>
<evidence type="ECO:0000313" key="3">
    <source>
        <dbReference type="Proteomes" id="UP000325313"/>
    </source>
</evidence>
<dbReference type="Proteomes" id="UP000325313">
    <property type="component" value="Unassembled WGS sequence"/>
</dbReference>